<dbReference type="InterPro" id="IPR041698">
    <property type="entry name" value="Methyltransf_25"/>
</dbReference>
<keyword evidence="3" id="KW-1185">Reference proteome</keyword>
<dbReference type="GO" id="GO:0008168">
    <property type="term" value="F:methyltransferase activity"/>
    <property type="evidence" value="ECO:0007669"/>
    <property type="project" value="UniProtKB-KW"/>
</dbReference>
<organism evidence="2 3">
    <name type="scientific">Streptomyces plicatus</name>
    <dbReference type="NCBI Taxonomy" id="1922"/>
    <lineage>
        <taxon>Bacteria</taxon>
        <taxon>Bacillati</taxon>
        <taxon>Actinomycetota</taxon>
        <taxon>Actinomycetes</taxon>
        <taxon>Kitasatosporales</taxon>
        <taxon>Streptomycetaceae</taxon>
        <taxon>Streptomyces</taxon>
        <taxon>Streptomyces rochei group</taxon>
    </lineage>
</organism>
<keyword evidence="2" id="KW-0489">Methyltransferase</keyword>
<dbReference type="InterPro" id="IPR050508">
    <property type="entry name" value="Methyltransf_Superfamily"/>
</dbReference>
<protein>
    <submittedName>
        <fullName evidence="2">SAM-dependent methyltransferase</fullName>
        <ecNumber evidence="2">2.1.1.-</ecNumber>
    </submittedName>
</protein>
<evidence type="ECO:0000313" key="3">
    <source>
        <dbReference type="Proteomes" id="UP001596321"/>
    </source>
</evidence>
<dbReference type="PANTHER" id="PTHR42912">
    <property type="entry name" value="METHYLTRANSFERASE"/>
    <property type="match status" value="1"/>
</dbReference>
<proteinExistence type="predicted"/>
<dbReference type="Proteomes" id="UP001596321">
    <property type="component" value="Unassembled WGS sequence"/>
</dbReference>
<dbReference type="Gene3D" id="3.40.50.150">
    <property type="entry name" value="Vaccinia Virus protein VP39"/>
    <property type="match status" value="1"/>
</dbReference>
<dbReference type="RefSeq" id="WP_193448682.1">
    <property type="nucleotide sequence ID" value="NZ_BMUJ01000001.1"/>
</dbReference>
<dbReference type="PANTHER" id="PTHR42912:SF93">
    <property type="entry name" value="N6-ADENOSINE-METHYLTRANSFERASE TMT1A"/>
    <property type="match status" value="1"/>
</dbReference>
<dbReference type="GO" id="GO:0032259">
    <property type="term" value="P:methylation"/>
    <property type="evidence" value="ECO:0007669"/>
    <property type="project" value="UniProtKB-KW"/>
</dbReference>
<evidence type="ECO:0000259" key="1">
    <source>
        <dbReference type="Pfam" id="PF13649"/>
    </source>
</evidence>
<sequence>MSTNDAVAFWDGLYAARPAATDPRPNARLVETVADLPPGDVLDLGCGDGGDALWLARRGWRVTAVDISPVAAERLTGRARAQGLGDLIDAAPHDLRVSFPEGRFDLICAHYLHTPFELDRSAVLRTAAHALRPGGRLLVVDHGSTAPWSWNQDPDARYPTPREVAAGLGLDPATWPVERADAPRRTATGPGGRTAEAVDHVLIVRRDG</sequence>
<dbReference type="EMBL" id="JBHSUW010000001">
    <property type="protein sequence ID" value="MFC6504315.1"/>
    <property type="molecule type" value="Genomic_DNA"/>
</dbReference>
<feature type="domain" description="Methyltransferase" evidence="1">
    <location>
        <begin position="41"/>
        <end position="135"/>
    </location>
</feature>
<dbReference type="InterPro" id="IPR029063">
    <property type="entry name" value="SAM-dependent_MTases_sf"/>
</dbReference>
<comment type="caution">
    <text evidence="2">The sequence shown here is derived from an EMBL/GenBank/DDBJ whole genome shotgun (WGS) entry which is preliminary data.</text>
</comment>
<name>A0ABW1Y1R9_STRPL</name>
<dbReference type="SUPFAM" id="SSF53335">
    <property type="entry name" value="S-adenosyl-L-methionine-dependent methyltransferases"/>
    <property type="match status" value="1"/>
</dbReference>
<gene>
    <name evidence="2" type="ORF">ACFQFF_23110</name>
</gene>
<dbReference type="EC" id="2.1.1.-" evidence="2"/>
<dbReference type="CDD" id="cd02440">
    <property type="entry name" value="AdoMet_MTases"/>
    <property type="match status" value="1"/>
</dbReference>
<keyword evidence="2" id="KW-0808">Transferase</keyword>
<evidence type="ECO:0000313" key="2">
    <source>
        <dbReference type="EMBL" id="MFC6504315.1"/>
    </source>
</evidence>
<accession>A0ABW1Y1R9</accession>
<dbReference type="Pfam" id="PF13649">
    <property type="entry name" value="Methyltransf_25"/>
    <property type="match status" value="1"/>
</dbReference>
<reference evidence="3" key="1">
    <citation type="journal article" date="2019" name="Int. J. Syst. Evol. Microbiol.">
        <title>The Global Catalogue of Microorganisms (GCM) 10K type strain sequencing project: providing services to taxonomists for standard genome sequencing and annotation.</title>
        <authorList>
            <consortium name="The Broad Institute Genomics Platform"/>
            <consortium name="The Broad Institute Genome Sequencing Center for Infectious Disease"/>
            <person name="Wu L."/>
            <person name="Ma J."/>
        </authorList>
    </citation>
    <scope>NUCLEOTIDE SEQUENCE [LARGE SCALE GENOMIC DNA]</scope>
    <source>
        <strain evidence="3">JCM 4504</strain>
    </source>
</reference>